<protein>
    <submittedName>
        <fullName evidence="2">Ribosomal RNA adenine methylase transferase</fullName>
    </submittedName>
</protein>
<reference evidence="2 3" key="1">
    <citation type="journal article" date="2016" name="Genome Announc.">
        <title>Complete Genome Sequence of Methylobacterium populi P-1M, Isolated from Pink-Pigmented Household Biofilm.</title>
        <authorList>
            <person name="Morohoshi T."/>
            <person name="Ikeda T."/>
        </authorList>
    </citation>
    <scope>NUCLEOTIDE SEQUENCE [LARGE SCALE GENOMIC DNA]</scope>
    <source>
        <strain evidence="2 3">P-1M</strain>
    </source>
</reference>
<dbReference type="InterPro" id="IPR041698">
    <property type="entry name" value="Methyltransf_25"/>
</dbReference>
<proteinExistence type="predicted"/>
<dbReference type="AlphaFoldDB" id="A0A169QGV3"/>
<evidence type="ECO:0000259" key="1">
    <source>
        <dbReference type="Pfam" id="PF13649"/>
    </source>
</evidence>
<dbReference type="OrthoDB" id="9805585at2"/>
<dbReference type="SUPFAM" id="SSF53335">
    <property type="entry name" value="S-adenosyl-L-methionine-dependent methyltransferases"/>
    <property type="match status" value="1"/>
</dbReference>
<name>A0A169QGV3_9HYPH</name>
<organism evidence="2 3">
    <name type="scientific">Methylorubrum populi</name>
    <dbReference type="NCBI Taxonomy" id="223967"/>
    <lineage>
        <taxon>Bacteria</taxon>
        <taxon>Pseudomonadati</taxon>
        <taxon>Pseudomonadota</taxon>
        <taxon>Alphaproteobacteria</taxon>
        <taxon>Hyphomicrobiales</taxon>
        <taxon>Methylobacteriaceae</taxon>
        <taxon>Methylorubrum</taxon>
    </lineage>
</organism>
<dbReference type="RefSeq" id="WP_096483202.1">
    <property type="nucleotide sequence ID" value="NZ_AP014809.1"/>
</dbReference>
<dbReference type="InterPro" id="IPR029063">
    <property type="entry name" value="SAM-dependent_MTases_sf"/>
</dbReference>
<dbReference type="FunFam" id="3.40.50.150:FF:000346">
    <property type="entry name" value="Phospholipid N-methyltransferase"/>
    <property type="match status" value="1"/>
</dbReference>
<sequence length="214" mass="23537">MHIDNYTALNAPAANRARGFGPSIADMVPFLREWIRNPRSVASVAPSGRALASLITQEISSATGPVIELGPGTGVITHALIERGVPEQDLTLVEYGSDFARLLQMRFPQARVLWMDAAALNRHVLFQEASIGAMVCGLGILNMEQRKVAEILRGAFRFLRPDGAFFLYTYGGRCSVPDTLLEELDLEAILIGRTVRNIPPASVYRLSRRRTMDA</sequence>
<dbReference type="GO" id="GO:0032259">
    <property type="term" value="P:methylation"/>
    <property type="evidence" value="ECO:0007669"/>
    <property type="project" value="UniProtKB-KW"/>
</dbReference>
<keyword evidence="2" id="KW-0489">Methyltransferase</keyword>
<evidence type="ECO:0000313" key="2">
    <source>
        <dbReference type="EMBL" id="BAU88883.1"/>
    </source>
</evidence>
<evidence type="ECO:0000313" key="3">
    <source>
        <dbReference type="Proteomes" id="UP000218288"/>
    </source>
</evidence>
<dbReference type="EMBL" id="AP014809">
    <property type="protein sequence ID" value="BAU88883.1"/>
    <property type="molecule type" value="Genomic_DNA"/>
</dbReference>
<keyword evidence="2" id="KW-0808">Transferase</keyword>
<accession>A0A169QGV3</accession>
<dbReference type="Gene3D" id="3.40.50.150">
    <property type="entry name" value="Vaccinia Virus protein VP39"/>
    <property type="match status" value="1"/>
</dbReference>
<dbReference type="GO" id="GO:0008168">
    <property type="term" value="F:methyltransferase activity"/>
    <property type="evidence" value="ECO:0007669"/>
    <property type="project" value="UniProtKB-KW"/>
</dbReference>
<feature type="domain" description="Methyltransferase" evidence="1">
    <location>
        <begin position="66"/>
        <end position="163"/>
    </location>
</feature>
<dbReference type="Proteomes" id="UP000218288">
    <property type="component" value="Chromosome"/>
</dbReference>
<gene>
    <name evidence="2" type="ORF">MPPM_0278</name>
</gene>
<dbReference type="Pfam" id="PF13649">
    <property type="entry name" value="Methyltransf_25"/>
    <property type="match status" value="1"/>
</dbReference>